<dbReference type="AlphaFoldDB" id="A0A3A9ALH6"/>
<dbReference type="InterPro" id="IPR002791">
    <property type="entry name" value="ARMT1-like_metal-bd"/>
</dbReference>
<evidence type="ECO:0000313" key="2">
    <source>
        <dbReference type="EMBL" id="RKI92302.1"/>
    </source>
</evidence>
<comment type="caution">
    <text evidence="2">The sequence shown here is derived from an EMBL/GenBank/DDBJ whole genome shotgun (WGS) entry which is preliminary data.</text>
</comment>
<reference evidence="2 3" key="1">
    <citation type="submission" date="2018-09" db="EMBL/GenBank/DDBJ databases">
        <title>Murine metabolic-syndrome-specific gut microbial biobank.</title>
        <authorList>
            <person name="Liu C."/>
        </authorList>
    </citation>
    <scope>NUCLEOTIDE SEQUENCE [LARGE SCALE GENOMIC DNA]</scope>
    <source>
        <strain evidence="2 3">0.1xD8-82</strain>
    </source>
</reference>
<protein>
    <submittedName>
        <fullName evidence="2">DUF89 family protein</fullName>
    </submittedName>
</protein>
<dbReference type="OrthoDB" id="9796465at2"/>
<dbReference type="PIRSF" id="PIRSF006593">
    <property type="entry name" value="UCP006593"/>
    <property type="match status" value="1"/>
</dbReference>
<accession>A0A3A9ALH6</accession>
<dbReference type="Pfam" id="PF01937">
    <property type="entry name" value="ARMT1-like_dom"/>
    <property type="match status" value="1"/>
</dbReference>
<dbReference type="Gene3D" id="3.40.50.10880">
    <property type="entry name" value="Uncharacterised protein PF01937, DUF89, domain 3"/>
    <property type="match status" value="1"/>
</dbReference>
<dbReference type="Proteomes" id="UP000280696">
    <property type="component" value="Unassembled WGS sequence"/>
</dbReference>
<feature type="domain" description="Damage-control phosphatase ARMT1-like metal-binding" evidence="1">
    <location>
        <begin position="6"/>
        <end position="281"/>
    </location>
</feature>
<organism evidence="2 3">
    <name type="scientific">Parablautia intestinalis</name>
    <dbReference type="NCBI Taxonomy" id="2320100"/>
    <lineage>
        <taxon>Bacteria</taxon>
        <taxon>Bacillati</taxon>
        <taxon>Bacillota</taxon>
        <taxon>Clostridia</taxon>
        <taxon>Lachnospirales</taxon>
        <taxon>Lachnospiraceae</taxon>
        <taxon>Parablautia</taxon>
    </lineage>
</organism>
<evidence type="ECO:0000259" key="1">
    <source>
        <dbReference type="Pfam" id="PF01937"/>
    </source>
</evidence>
<dbReference type="InterPro" id="IPR036075">
    <property type="entry name" value="ARMT-1-like_metal-bd_sf"/>
</dbReference>
<dbReference type="EMBL" id="RAYQ01000005">
    <property type="protein sequence ID" value="RKI92302.1"/>
    <property type="molecule type" value="Genomic_DNA"/>
</dbReference>
<dbReference type="InterPro" id="IPR014444">
    <property type="entry name" value="PH1575-like"/>
</dbReference>
<evidence type="ECO:0000313" key="3">
    <source>
        <dbReference type="Proteomes" id="UP000280696"/>
    </source>
</evidence>
<keyword evidence="3" id="KW-1185">Reference proteome</keyword>
<gene>
    <name evidence="2" type="ORF">D7V94_06350</name>
</gene>
<name>A0A3A9ALH6_9FIRM</name>
<dbReference type="Gene3D" id="1.10.285.20">
    <property type="entry name" value="Uncharacterised protein PF01937, DUF89, domain 2"/>
    <property type="match status" value="1"/>
</dbReference>
<dbReference type="RefSeq" id="WP_120467952.1">
    <property type="nucleotide sequence ID" value="NZ_RAYQ01000005.1"/>
</dbReference>
<dbReference type="SUPFAM" id="SSF111321">
    <property type="entry name" value="AF1104-like"/>
    <property type="match status" value="1"/>
</dbReference>
<proteinExistence type="predicted"/>
<sequence length="300" mass="33754">MRASSMCISCILSRQEKLIRSFQDEDKKSLYMHQVLEILYYHGQTAPAPWLATLIDRLYKDFWGPLEDFGPQKHKYNQLLLGLEDEIEQSIRSSADPVKECIKYVCAANYIDFSAVENVNEDTLKKLLAKAPFETVSDDEYTAFQKDLGAAGTLAYLTDNCGEIVLDKLFIKCLKETYPHLQITVILRGEDVLNDATLADAEEVGLTNLVPSIGNGSGTPGTVLKELSSDARQILSDADLVISKGQGNFESLYAEGLNPYYLFLCKCELFVRRFGLKQFEAVFKKEERIHINASPAARHF</sequence>